<dbReference type="EMBL" id="CAJVQB010045745">
    <property type="protein sequence ID" value="CAG8832620.1"/>
    <property type="molecule type" value="Genomic_DNA"/>
</dbReference>
<comment type="caution">
    <text evidence="1">The sequence shown here is derived from an EMBL/GenBank/DDBJ whole genome shotgun (WGS) entry which is preliminary data.</text>
</comment>
<feature type="non-terminal residue" evidence="1">
    <location>
        <position position="1"/>
    </location>
</feature>
<gene>
    <name evidence="1" type="ORF">GMARGA_LOCUS31142</name>
</gene>
<dbReference type="Proteomes" id="UP000789901">
    <property type="component" value="Unassembled WGS sequence"/>
</dbReference>
<reference evidence="1 2" key="1">
    <citation type="submission" date="2021-06" db="EMBL/GenBank/DDBJ databases">
        <authorList>
            <person name="Kallberg Y."/>
            <person name="Tangrot J."/>
            <person name="Rosling A."/>
        </authorList>
    </citation>
    <scope>NUCLEOTIDE SEQUENCE [LARGE SCALE GENOMIC DNA]</scope>
    <source>
        <strain evidence="1 2">120-4 pot B 10/14</strain>
    </source>
</reference>
<accession>A0ABN7WIT5</accession>
<protein>
    <submittedName>
        <fullName evidence="1">1869_t:CDS:1</fullName>
    </submittedName>
</protein>
<proteinExistence type="predicted"/>
<name>A0ABN7WIT5_GIGMA</name>
<evidence type="ECO:0000313" key="1">
    <source>
        <dbReference type="EMBL" id="CAG8832620.1"/>
    </source>
</evidence>
<keyword evidence="2" id="KW-1185">Reference proteome</keyword>
<organism evidence="1 2">
    <name type="scientific">Gigaspora margarita</name>
    <dbReference type="NCBI Taxonomy" id="4874"/>
    <lineage>
        <taxon>Eukaryota</taxon>
        <taxon>Fungi</taxon>
        <taxon>Fungi incertae sedis</taxon>
        <taxon>Mucoromycota</taxon>
        <taxon>Glomeromycotina</taxon>
        <taxon>Glomeromycetes</taxon>
        <taxon>Diversisporales</taxon>
        <taxon>Gigasporaceae</taxon>
        <taxon>Gigaspora</taxon>
    </lineage>
</organism>
<evidence type="ECO:0000313" key="2">
    <source>
        <dbReference type="Proteomes" id="UP000789901"/>
    </source>
</evidence>
<sequence length="66" mass="7900">IIKWIQQYQSSWSTQTLTDNEGKQFIIALSNALWYIDICDRTKLQERNFHIPQLFLEFLDRANPKA</sequence>